<keyword evidence="2" id="KW-0732">Signal</keyword>
<evidence type="ECO:0000256" key="2">
    <source>
        <dbReference type="SAM" id="SignalP"/>
    </source>
</evidence>
<dbReference type="InterPro" id="IPR013783">
    <property type="entry name" value="Ig-like_fold"/>
</dbReference>
<dbReference type="AlphaFoldDB" id="A0ABD3XL19"/>
<protein>
    <submittedName>
        <fullName evidence="3">Uncharacterized protein</fullName>
    </submittedName>
</protein>
<accession>A0ABD3XL19</accession>
<evidence type="ECO:0000256" key="1">
    <source>
        <dbReference type="SAM" id="Phobius"/>
    </source>
</evidence>
<name>A0ABD3XL19_SINWO</name>
<evidence type="ECO:0000313" key="3">
    <source>
        <dbReference type="EMBL" id="KAL3885643.1"/>
    </source>
</evidence>
<feature type="transmembrane region" description="Helical" evidence="1">
    <location>
        <begin position="185"/>
        <end position="206"/>
    </location>
</feature>
<organism evidence="3 4">
    <name type="scientific">Sinanodonta woodiana</name>
    <name type="common">Chinese pond mussel</name>
    <name type="synonym">Anodonta woodiana</name>
    <dbReference type="NCBI Taxonomy" id="1069815"/>
    <lineage>
        <taxon>Eukaryota</taxon>
        <taxon>Metazoa</taxon>
        <taxon>Spiralia</taxon>
        <taxon>Lophotrochozoa</taxon>
        <taxon>Mollusca</taxon>
        <taxon>Bivalvia</taxon>
        <taxon>Autobranchia</taxon>
        <taxon>Heteroconchia</taxon>
        <taxon>Palaeoheterodonta</taxon>
        <taxon>Unionida</taxon>
        <taxon>Unionoidea</taxon>
        <taxon>Unionidae</taxon>
        <taxon>Unioninae</taxon>
        <taxon>Sinanodonta</taxon>
    </lineage>
</organism>
<dbReference type="Gene3D" id="2.60.40.10">
    <property type="entry name" value="Immunoglobulins"/>
    <property type="match status" value="1"/>
</dbReference>
<keyword evidence="4" id="KW-1185">Reference proteome</keyword>
<keyword evidence="1" id="KW-0812">Transmembrane</keyword>
<feature type="chain" id="PRO_5044848039" evidence="2">
    <location>
        <begin position="22"/>
        <end position="353"/>
    </location>
</feature>
<reference evidence="3 4" key="1">
    <citation type="submission" date="2024-11" db="EMBL/GenBank/DDBJ databases">
        <title>Chromosome-level genome assembly of the freshwater bivalve Anodonta woodiana.</title>
        <authorList>
            <person name="Chen X."/>
        </authorList>
    </citation>
    <scope>NUCLEOTIDE SEQUENCE [LARGE SCALE GENOMIC DNA]</scope>
    <source>
        <strain evidence="3">MN2024</strain>
        <tissue evidence="3">Gills</tissue>
    </source>
</reference>
<dbReference type="Proteomes" id="UP001634394">
    <property type="component" value="Unassembled WGS sequence"/>
</dbReference>
<sequence>MSPLPLLLVVSYLASYYVTVARTVRGIVGQNASLSFTFNNINRDIIHIKHNASEFVVVWPDTNTLIQKPDRVNVVIGNRTASNTTTVAISIMNLTENDSGMYSAVSRLNVTKILDRVVLETFGIDHFITNANTPIVETTAKKHYTTQKMRKKEDSDGIYKYITTAIDPSFDTEVVDFSKGVPIEIYLMCIFVGLGGVLVTAFFACCRYKERICVREVRESCVNSAINNDDANDGAHNVNQAGKYWTILSNAKGEMRTAIETDAELQRETQLLASIEIHTNGKSESSMRSDDIYVSEEIVGYLNPISSSTVEVNDYIHPIHSNPFSSDASREMSDFLDSNMNMTMKGELKSISI</sequence>
<comment type="caution">
    <text evidence="3">The sequence shown here is derived from an EMBL/GenBank/DDBJ whole genome shotgun (WGS) entry which is preliminary data.</text>
</comment>
<evidence type="ECO:0000313" key="4">
    <source>
        <dbReference type="Proteomes" id="UP001634394"/>
    </source>
</evidence>
<dbReference type="EMBL" id="JBJQND010000002">
    <property type="protein sequence ID" value="KAL3885643.1"/>
    <property type="molecule type" value="Genomic_DNA"/>
</dbReference>
<gene>
    <name evidence="3" type="ORF">ACJMK2_025693</name>
</gene>
<proteinExistence type="predicted"/>
<feature type="signal peptide" evidence="2">
    <location>
        <begin position="1"/>
        <end position="21"/>
    </location>
</feature>
<keyword evidence="1" id="KW-1133">Transmembrane helix</keyword>
<keyword evidence="1" id="KW-0472">Membrane</keyword>